<evidence type="ECO:0000313" key="2">
    <source>
        <dbReference type="EMBL" id="GMS82152.1"/>
    </source>
</evidence>
<comment type="caution">
    <text evidence="2">The sequence shown here is derived from an EMBL/GenBank/DDBJ whole genome shotgun (WGS) entry which is preliminary data.</text>
</comment>
<evidence type="ECO:0000256" key="1">
    <source>
        <dbReference type="SAM" id="SignalP"/>
    </source>
</evidence>
<keyword evidence="1" id="KW-0732">Signal</keyword>
<accession>A0AAV5SFM6</accession>
<feature type="chain" id="PRO_5043360796" description="Cystatin" evidence="1">
    <location>
        <begin position="19"/>
        <end position="137"/>
    </location>
</feature>
<feature type="signal peptide" evidence="1">
    <location>
        <begin position="1"/>
        <end position="18"/>
    </location>
</feature>
<gene>
    <name evidence="2" type="ORF">PENTCL1PPCAC_4327</name>
</gene>
<dbReference type="EMBL" id="BTSX01000001">
    <property type="protein sequence ID" value="GMS82152.1"/>
    <property type="molecule type" value="Genomic_DNA"/>
</dbReference>
<proteinExistence type="predicted"/>
<name>A0AAV5SFM6_9BILA</name>
<evidence type="ECO:0008006" key="4">
    <source>
        <dbReference type="Google" id="ProtNLM"/>
    </source>
</evidence>
<dbReference type="Proteomes" id="UP001432027">
    <property type="component" value="Unassembled WGS sequence"/>
</dbReference>
<reference evidence="2" key="1">
    <citation type="submission" date="2023-10" db="EMBL/GenBank/DDBJ databases">
        <title>Genome assembly of Pristionchus species.</title>
        <authorList>
            <person name="Yoshida K."/>
            <person name="Sommer R.J."/>
        </authorList>
    </citation>
    <scope>NUCLEOTIDE SEQUENCE</scope>
    <source>
        <strain evidence="2">RS0144</strain>
    </source>
</reference>
<dbReference type="AlphaFoldDB" id="A0AAV5SFM6"/>
<evidence type="ECO:0000313" key="3">
    <source>
        <dbReference type="Proteomes" id="UP001432027"/>
    </source>
</evidence>
<keyword evidence="3" id="KW-1185">Reference proteome</keyword>
<protein>
    <recommendedName>
        <fullName evidence="4">Cystatin</fullName>
    </recommendedName>
</protein>
<sequence length="137" mass="16208">MILAYLVFLTAVHSLIWGNKFVEQNPRDRLFMQKVWTGAAVINAEPQEGLWHLIPVELMRVRTKVRNDGVYYQFDAFCRESTCARHKVSPAFVNQELCTERSSGWSYLIRLVLVEMPKNRSRYFVEDKQFLGMFQHY</sequence>
<organism evidence="2 3">
    <name type="scientific">Pristionchus entomophagus</name>
    <dbReference type="NCBI Taxonomy" id="358040"/>
    <lineage>
        <taxon>Eukaryota</taxon>
        <taxon>Metazoa</taxon>
        <taxon>Ecdysozoa</taxon>
        <taxon>Nematoda</taxon>
        <taxon>Chromadorea</taxon>
        <taxon>Rhabditida</taxon>
        <taxon>Rhabditina</taxon>
        <taxon>Diplogasteromorpha</taxon>
        <taxon>Diplogasteroidea</taxon>
        <taxon>Neodiplogasteridae</taxon>
        <taxon>Pristionchus</taxon>
    </lineage>
</organism>